<evidence type="ECO:0000256" key="5">
    <source>
        <dbReference type="ARBA" id="ARBA00022807"/>
    </source>
</evidence>
<evidence type="ECO:0000256" key="2">
    <source>
        <dbReference type="ARBA" id="ARBA00022670"/>
    </source>
</evidence>
<evidence type="ECO:0000256" key="1">
    <source>
        <dbReference type="ARBA" id="ARBA00007074"/>
    </source>
</evidence>
<feature type="compositionally biased region" description="Low complexity" evidence="7">
    <location>
        <begin position="280"/>
        <end position="296"/>
    </location>
</feature>
<evidence type="ECO:0000256" key="6">
    <source>
        <dbReference type="SAM" id="Coils"/>
    </source>
</evidence>
<dbReference type="PANTHER" id="PTHR47053:SF1">
    <property type="entry name" value="MUREIN DD-ENDOPEPTIDASE MEPH-RELATED"/>
    <property type="match status" value="1"/>
</dbReference>
<evidence type="ECO:0000313" key="11">
    <source>
        <dbReference type="Proteomes" id="UP000595254"/>
    </source>
</evidence>
<organism evidence="10 11">
    <name type="scientific">Peribacillus psychrosaccharolyticus</name>
    <name type="common">Bacillus psychrosaccharolyticus</name>
    <dbReference type="NCBI Taxonomy" id="1407"/>
    <lineage>
        <taxon>Bacteria</taxon>
        <taxon>Bacillati</taxon>
        <taxon>Bacillota</taxon>
        <taxon>Bacilli</taxon>
        <taxon>Bacillales</taxon>
        <taxon>Bacillaceae</taxon>
        <taxon>Peribacillus</taxon>
    </lineage>
</organism>
<dbReference type="InterPro" id="IPR051202">
    <property type="entry name" value="Peptidase_C40"/>
</dbReference>
<evidence type="ECO:0000256" key="3">
    <source>
        <dbReference type="ARBA" id="ARBA00022729"/>
    </source>
</evidence>
<evidence type="ECO:0000256" key="8">
    <source>
        <dbReference type="SAM" id="SignalP"/>
    </source>
</evidence>
<dbReference type="Gene3D" id="6.10.250.3150">
    <property type="match status" value="1"/>
</dbReference>
<evidence type="ECO:0000256" key="7">
    <source>
        <dbReference type="SAM" id="MobiDB-lite"/>
    </source>
</evidence>
<gene>
    <name evidence="10" type="ORF">I6J18_08650</name>
</gene>
<dbReference type="PANTHER" id="PTHR47053">
    <property type="entry name" value="MUREIN DD-ENDOPEPTIDASE MEPH-RELATED"/>
    <property type="match status" value="1"/>
</dbReference>
<dbReference type="Proteomes" id="UP000595254">
    <property type="component" value="Chromosome"/>
</dbReference>
<keyword evidence="11" id="KW-1185">Reference proteome</keyword>
<keyword evidence="3 8" id="KW-0732">Signal</keyword>
<feature type="coiled-coil region" evidence="6">
    <location>
        <begin position="161"/>
        <end position="212"/>
    </location>
</feature>
<dbReference type="InterPro" id="IPR057309">
    <property type="entry name" value="PcsB_CC"/>
</dbReference>
<dbReference type="InterPro" id="IPR038765">
    <property type="entry name" value="Papain-like_cys_pep_sf"/>
</dbReference>
<feature type="region of interest" description="Disordered" evidence="7">
    <location>
        <begin position="271"/>
        <end position="336"/>
    </location>
</feature>
<proteinExistence type="inferred from homology"/>
<dbReference type="SUPFAM" id="SSF58100">
    <property type="entry name" value="Bacterial hemolysins"/>
    <property type="match status" value="1"/>
</dbReference>
<evidence type="ECO:0000259" key="9">
    <source>
        <dbReference type="PROSITE" id="PS51935"/>
    </source>
</evidence>
<evidence type="ECO:0000313" key="10">
    <source>
        <dbReference type="EMBL" id="QQT01896.1"/>
    </source>
</evidence>
<dbReference type="KEGG" id="ppsr:I6J18_08650"/>
<dbReference type="AlphaFoldDB" id="A0A974NPV6"/>
<name>A0A974NPV6_PERPY</name>
<protein>
    <submittedName>
        <fullName evidence="10">C40 family peptidase</fullName>
    </submittedName>
</protein>
<comment type="similarity">
    <text evidence="1">Belongs to the peptidase C40 family.</text>
</comment>
<dbReference type="GO" id="GO:0008234">
    <property type="term" value="F:cysteine-type peptidase activity"/>
    <property type="evidence" value="ECO:0007669"/>
    <property type="project" value="UniProtKB-KW"/>
</dbReference>
<feature type="domain" description="NlpC/P60" evidence="9">
    <location>
        <begin position="340"/>
        <end position="471"/>
    </location>
</feature>
<sequence>MKKKLIVLNTTILLGLGTFVSIPSVNAESINDLEKQQHTIQGERTGIQSEIDTAVAKISKLQDEQVQLTAQIKRIDQAIKDNQAKITETKSDIEETNQEITQLDKDIAELKERIQKRNEILKERAIAFQKSGGDVNYLEVLLGSSNFGDLLSRVGAVATMVDADRTILEEHEADKKELEEKQAAVEKKLADLTNMKTELEGMLAQINDQKDQSIELSKNLAAKETAAAAIISDLKEKDADLAAQVTSIQQDMVKEKVRIAEAEAAKQRAAEKAEAKHIAAQEQKQTAASTKTTVSVKTEKAEPTNKSSSPTEKAVSKKSSTTEKTEAPSAAPAPAPVAPVRNLSAAVTAGNKYIGNSVYVFGGGRTQSDINNGRFDCSAFVRWAYSQAGINVGSMGAISTDTLKGYGTKISASQMQPGDMVFFNTYKTDGHVGIYVGGGKFIGSQSSTGVAIASMTSGYWKGVFTGHVRRL</sequence>
<feature type="coiled-coil region" evidence="6">
    <location>
        <begin position="51"/>
        <end position="120"/>
    </location>
</feature>
<dbReference type="SUPFAM" id="SSF54001">
    <property type="entry name" value="Cysteine proteinases"/>
    <property type="match status" value="1"/>
</dbReference>
<dbReference type="EMBL" id="CP068053">
    <property type="protein sequence ID" value="QQT01896.1"/>
    <property type="molecule type" value="Genomic_DNA"/>
</dbReference>
<reference evidence="10 11" key="1">
    <citation type="submission" date="2021-01" db="EMBL/GenBank/DDBJ databases">
        <title>FDA dAtabase for Regulatory Grade micrObial Sequences (FDA-ARGOS): Supporting development and validation of Infectious Disease Dx tests.</title>
        <authorList>
            <person name="Nelson B."/>
            <person name="Plummer A."/>
            <person name="Tallon L."/>
            <person name="Sadzewicz L."/>
            <person name="Zhao X."/>
            <person name="Boylan J."/>
            <person name="Ott S."/>
            <person name="Bowen H."/>
            <person name="Vavikolanu K."/>
            <person name="Mehta A."/>
            <person name="Aluvathingal J."/>
            <person name="Nadendla S."/>
            <person name="Myers T."/>
            <person name="Yan Y."/>
            <person name="Sichtig H."/>
        </authorList>
    </citation>
    <scope>NUCLEOTIDE SEQUENCE [LARGE SCALE GENOMIC DNA]</scope>
    <source>
        <strain evidence="10 11">FDAARGOS_1161</strain>
    </source>
</reference>
<feature type="signal peptide" evidence="8">
    <location>
        <begin position="1"/>
        <end position="27"/>
    </location>
</feature>
<dbReference type="GO" id="GO:0006508">
    <property type="term" value="P:proteolysis"/>
    <property type="evidence" value="ECO:0007669"/>
    <property type="project" value="UniProtKB-KW"/>
</dbReference>
<keyword evidence="5" id="KW-0788">Thiol protease</keyword>
<dbReference type="PROSITE" id="PS51935">
    <property type="entry name" value="NLPC_P60"/>
    <property type="match status" value="1"/>
</dbReference>
<accession>A0A974NPV6</accession>
<dbReference type="InterPro" id="IPR000064">
    <property type="entry name" value="NLP_P60_dom"/>
</dbReference>
<evidence type="ECO:0000256" key="4">
    <source>
        <dbReference type="ARBA" id="ARBA00022801"/>
    </source>
</evidence>
<dbReference type="Pfam" id="PF24568">
    <property type="entry name" value="CC_PcsB"/>
    <property type="match status" value="1"/>
</dbReference>
<keyword evidence="2" id="KW-0645">Protease</keyword>
<feature type="chain" id="PRO_5036741403" evidence="8">
    <location>
        <begin position="28"/>
        <end position="471"/>
    </location>
</feature>
<dbReference type="Pfam" id="PF00877">
    <property type="entry name" value="NLPC_P60"/>
    <property type="match status" value="1"/>
</dbReference>
<keyword evidence="6" id="KW-0175">Coiled coil</keyword>
<dbReference type="Gene3D" id="3.90.1720.10">
    <property type="entry name" value="endopeptidase domain like (from Nostoc punctiforme)"/>
    <property type="match status" value="1"/>
</dbReference>
<keyword evidence="4" id="KW-0378">Hydrolase</keyword>